<dbReference type="GO" id="GO:0003677">
    <property type="term" value="F:DNA binding"/>
    <property type="evidence" value="ECO:0007669"/>
    <property type="project" value="InterPro"/>
</dbReference>
<evidence type="ECO:0000256" key="4">
    <source>
        <dbReference type="ARBA" id="ARBA00022691"/>
    </source>
</evidence>
<feature type="domain" description="DNA methylase N-4/N-6" evidence="6">
    <location>
        <begin position="111"/>
        <end position="410"/>
    </location>
</feature>
<sequence>MSTNVSKKKREDLLSKIGQIRTFIASAPQDTNTGNLLSYLSELEKDINGKKYGLIFEEHKEHIDEVLESNTPVLNEDKDLFINNGEIINFLIEGDNLASLQMLEKTHRGKVDLIYIDPPYNTLKDGFTYSDTLVDKNDTFRHSKWLSFMRRRLVIAQKLLSSNGTIFISIDDNEVAALRVLCDELFGYQNFVANIIWEKKFSPQNDAKWLSDSHDHILLYAKNKEIWHPKLLKRTVEMDKRYTNPDNDPRGPWTSSDFTVKTASEAYMYDIVTPSGRVVRPTSSRSWATSEENYLALRADNRIWFGAKGNNVPRIKTFLSEVQKGTVCKTIWYRTEVGDTQEGTRDLKSVFGKAGMFTNPKPIRLINRILDIASQNNSIVLDFFAGSGTTGHALLKYNAEHADSKRQFILCTNNENDICRNVTYERIKRVIANEGYNASLKYFRVGYISITDRMYYEYADELLLHVRELVELENGINFTGNAEIAIILSEEELEGFMENAVNLSQCCKLYMAHDILLDAEQEQKLRDQKISVNIIPDYYYKELEG</sequence>
<dbReference type="SUPFAM" id="SSF53335">
    <property type="entry name" value="S-adenosyl-L-methionine-dependent methyltransferases"/>
    <property type="match status" value="1"/>
</dbReference>
<keyword evidence="2" id="KW-0489">Methyltransferase</keyword>
<reference evidence="8" key="1">
    <citation type="submission" date="2015-05" db="EMBL/GenBank/DDBJ databases">
        <authorList>
            <consortium name="Pathogen Informatics"/>
        </authorList>
    </citation>
    <scope>NUCLEOTIDE SEQUENCE [LARGE SCALE GENOMIC DNA]</scope>
    <source>
        <strain evidence="8">M72</strain>
    </source>
</reference>
<dbReference type="OrthoDB" id="9800801at2"/>
<keyword evidence="5" id="KW-0680">Restriction system</keyword>
<dbReference type="EMBL" id="CVRR01000007">
    <property type="protein sequence ID" value="CRL34717.1"/>
    <property type="molecule type" value="Genomic_DNA"/>
</dbReference>
<evidence type="ECO:0000313" key="7">
    <source>
        <dbReference type="EMBL" id="CRL34717.1"/>
    </source>
</evidence>
<dbReference type="Proteomes" id="UP000049979">
    <property type="component" value="Unassembled WGS sequence"/>
</dbReference>
<keyword evidence="8" id="KW-1185">Reference proteome</keyword>
<evidence type="ECO:0000256" key="3">
    <source>
        <dbReference type="ARBA" id="ARBA00022679"/>
    </source>
</evidence>
<keyword evidence="3" id="KW-0808">Transferase</keyword>
<name>A0A0M6WEU0_9FIRM</name>
<evidence type="ECO:0000256" key="1">
    <source>
        <dbReference type="ARBA" id="ARBA00006594"/>
    </source>
</evidence>
<evidence type="ECO:0000256" key="5">
    <source>
        <dbReference type="ARBA" id="ARBA00022747"/>
    </source>
</evidence>
<dbReference type="Pfam" id="PF01555">
    <property type="entry name" value="N6_N4_Mtase"/>
    <property type="match status" value="1"/>
</dbReference>
<accession>A0A0M6WEU0</accession>
<organism evidence="7 8">
    <name type="scientific">Roseburia faecis</name>
    <dbReference type="NCBI Taxonomy" id="301302"/>
    <lineage>
        <taxon>Bacteria</taxon>
        <taxon>Bacillati</taxon>
        <taxon>Bacillota</taxon>
        <taxon>Clostridia</taxon>
        <taxon>Lachnospirales</taxon>
        <taxon>Lachnospiraceae</taxon>
        <taxon>Roseburia</taxon>
    </lineage>
</organism>
<dbReference type="GO" id="GO:0009307">
    <property type="term" value="P:DNA restriction-modification system"/>
    <property type="evidence" value="ECO:0007669"/>
    <property type="project" value="UniProtKB-KW"/>
</dbReference>
<dbReference type="RefSeq" id="WP_055067228.1">
    <property type="nucleotide sequence ID" value="NZ_CP173697.1"/>
</dbReference>
<dbReference type="InterPro" id="IPR002052">
    <property type="entry name" value="DNA_methylase_N6_adenine_CS"/>
</dbReference>
<evidence type="ECO:0000313" key="8">
    <source>
        <dbReference type="Proteomes" id="UP000049979"/>
    </source>
</evidence>
<dbReference type="GO" id="GO:0032259">
    <property type="term" value="P:methylation"/>
    <property type="evidence" value="ECO:0007669"/>
    <property type="project" value="UniProtKB-KW"/>
</dbReference>
<gene>
    <name evidence="7" type="ORF">M72_21951</name>
</gene>
<dbReference type="AlphaFoldDB" id="A0A0M6WEU0"/>
<dbReference type="InterPro" id="IPR029063">
    <property type="entry name" value="SAM-dependent_MTases_sf"/>
</dbReference>
<proteinExistence type="inferred from homology"/>
<dbReference type="PROSITE" id="PS00092">
    <property type="entry name" value="N6_MTASE"/>
    <property type="match status" value="1"/>
</dbReference>
<dbReference type="PRINTS" id="PR00506">
    <property type="entry name" value="D21N6MTFRASE"/>
</dbReference>
<dbReference type="InterPro" id="IPR002295">
    <property type="entry name" value="N4/N6-MTase_EcoPI_Mod-like"/>
</dbReference>
<dbReference type="Gene3D" id="3.40.50.150">
    <property type="entry name" value="Vaccinia Virus protein VP39"/>
    <property type="match status" value="1"/>
</dbReference>
<dbReference type="InterPro" id="IPR002941">
    <property type="entry name" value="DNA_methylase_N4/N6"/>
</dbReference>
<comment type="similarity">
    <text evidence="1">Belongs to the N(4)/N(6)-methyltransferase family.</text>
</comment>
<evidence type="ECO:0000259" key="6">
    <source>
        <dbReference type="Pfam" id="PF01555"/>
    </source>
</evidence>
<evidence type="ECO:0000256" key="2">
    <source>
        <dbReference type="ARBA" id="ARBA00022603"/>
    </source>
</evidence>
<keyword evidence="4" id="KW-0949">S-adenosyl-L-methionine</keyword>
<protein>
    <recommendedName>
        <fullName evidence="6">DNA methylase N-4/N-6 domain-containing protein</fullName>
    </recommendedName>
</protein>
<dbReference type="GO" id="GO:0008170">
    <property type="term" value="F:N-methyltransferase activity"/>
    <property type="evidence" value="ECO:0007669"/>
    <property type="project" value="InterPro"/>
</dbReference>